<dbReference type="RefSeq" id="WP_103201765.1">
    <property type="nucleotide sequence ID" value="NZ_CVTD020000008.1"/>
</dbReference>
<reference evidence="2 3" key="1">
    <citation type="submission" date="2015-06" db="EMBL/GenBank/DDBJ databases">
        <authorList>
            <person name="Wibberg Daniel"/>
        </authorList>
    </citation>
    <scope>NUCLEOTIDE SEQUENCE [LARGE SCALE GENOMIC DNA]</scope>
    <source>
        <strain evidence="2 3">T3/55T</strain>
    </source>
</reference>
<protein>
    <submittedName>
        <fullName evidence="2">Putative membrane protein</fullName>
    </submittedName>
</protein>
<name>A0A0H5SFK0_HERHM</name>
<accession>A0A0H5SFK0</accession>
<evidence type="ECO:0000256" key="1">
    <source>
        <dbReference type="SAM" id="Phobius"/>
    </source>
</evidence>
<feature type="transmembrane region" description="Helical" evidence="1">
    <location>
        <begin position="186"/>
        <end position="206"/>
    </location>
</feature>
<keyword evidence="3" id="KW-1185">Reference proteome</keyword>
<feature type="transmembrane region" description="Helical" evidence="1">
    <location>
        <begin position="160"/>
        <end position="180"/>
    </location>
</feature>
<keyword evidence="1" id="KW-1133">Transmembrane helix</keyword>
<proteinExistence type="predicted"/>
<dbReference type="InterPro" id="IPR046283">
    <property type="entry name" value="DUF6320"/>
</dbReference>
<dbReference type="AlphaFoldDB" id="A0A0H5SFK0"/>
<keyword evidence="1" id="KW-0812">Transmembrane</keyword>
<keyword evidence="1" id="KW-0472">Membrane</keyword>
<feature type="transmembrane region" description="Helical" evidence="1">
    <location>
        <begin position="126"/>
        <end position="148"/>
    </location>
</feature>
<sequence length="221" mass="24766">MQYCNHCKVKVKGAHSICPLCSGILEGKGDYKEDVFPFIPTIYQEFNLFIRVLVLISIIAVVASFSVNIIFTKESRWSLLVAAGIACMWISLFFIIRKKNNIGKTILWQVGIISILSVIWDKSMGFIGWSIDYVIPAVCVLAMIVMAIGAKILKIGVRDLIVYLLIDAVFGFIPLIFIIFGWLKVIYPSVICVAASIISLSALILFEGDNMKNELKKRMHI</sequence>
<feature type="transmembrane region" description="Helical" evidence="1">
    <location>
        <begin position="48"/>
        <end position="71"/>
    </location>
</feature>
<gene>
    <name evidence="2" type="ORF">HHT355_0388</name>
</gene>
<feature type="transmembrane region" description="Helical" evidence="1">
    <location>
        <begin position="77"/>
        <end position="95"/>
    </location>
</feature>
<dbReference type="OrthoDB" id="2164897at2"/>
<feature type="transmembrane region" description="Helical" evidence="1">
    <location>
        <begin position="102"/>
        <end position="120"/>
    </location>
</feature>
<dbReference type="EMBL" id="CVTD020000008">
    <property type="protein sequence ID" value="CRZ33596.1"/>
    <property type="molecule type" value="Genomic_DNA"/>
</dbReference>
<evidence type="ECO:0000313" key="2">
    <source>
        <dbReference type="EMBL" id="CRZ33596.1"/>
    </source>
</evidence>
<evidence type="ECO:0000313" key="3">
    <source>
        <dbReference type="Proteomes" id="UP000236497"/>
    </source>
</evidence>
<dbReference type="Proteomes" id="UP000236497">
    <property type="component" value="Unassembled WGS sequence"/>
</dbReference>
<dbReference type="Pfam" id="PF19845">
    <property type="entry name" value="DUF6320"/>
    <property type="match status" value="1"/>
</dbReference>
<organism evidence="2 3">
    <name type="scientific">Herbinix hemicellulosilytica</name>
    <dbReference type="NCBI Taxonomy" id="1564487"/>
    <lineage>
        <taxon>Bacteria</taxon>
        <taxon>Bacillati</taxon>
        <taxon>Bacillota</taxon>
        <taxon>Clostridia</taxon>
        <taxon>Lachnospirales</taxon>
        <taxon>Lachnospiraceae</taxon>
        <taxon>Herbinix</taxon>
    </lineage>
</organism>